<comment type="caution">
    <text evidence="2">The sequence shown here is derived from an EMBL/GenBank/DDBJ whole genome shotgun (WGS) entry which is preliminary data.</text>
</comment>
<organism evidence="2 3">
    <name type="scientific">Gracilibacillus thailandensis</name>
    <dbReference type="NCBI Taxonomy" id="563735"/>
    <lineage>
        <taxon>Bacteria</taxon>
        <taxon>Bacillati</taxon>
        <taxon>Bacillota</taxon>
        <taxon>Bacilli</taxon>
        <taxon>Bacillales</taxon>
        <taxon>Bacillaceae</taxon>
        <taxon>Gracilibacillus</taxon>
    </lineage>
</organism>
<reference evidence="2 3" key="1">
    <citation type="submission" date="2019-10" db="EMBL/GenBank/DDBJ databases">
        <title>Gracilibacillus salitolerans sp. nov., a moderate halophile isolated from a saline soil in northwest China.</title>
        <authorList>
            <person name="Gan L."/>
        </authorList>
    </citation>
    <scope>NUCLEOTIDE SEQUENCE [LARGE SCALE GENOMIC DNA]</scope>
    <source>
        <strain evidence="2 3">TP2-8</strain>
    </source>
</reference>
<dbReference type="SUPFAM" id="SSF55136">
    <property type="entry name" value="Probable bacterial effector-binding domain"/>
    <property type="match status" value="1"/>
</dbReference>
<dbReference type="InterPro" id="IPR053182">
    <property type="entry name" value="YobU-like_regulator"/>
</dbReference>
<sequence length="155" mass="18095">MKFREAFKSSFVLIGFSGAGKWNGDMVNPIPQLLEKSYRFFSKYKISKIVGVCLPPRSDHYFYTCGMEIESVDFHKVEQGMTLHTFPSQKYVVFKHIGHAKEIPNSYGKLWNIFEEQGYHIKKGMPEIEMVATNMFGKEETNDYEMEIWIPIMIC</sequence>
<evidence type="ECO:0000313" key="3">
    <source>
        <dbReference type="Proteomes" id="UP000435187"/>
    </source>
</evidence>
<proteinExistence type="predicted"/>
<dbReference type="Pfam" id="PF06445">
    <property type="entry name" value="GyrI-like"/>
    <property type="match status" value="1"/>
</dbReference>
<evidence type="ECO:0000259" key="1">
    <source>
        <dbReference type="SMART" id="SM00871"/>
    </source>
</evidence>
<dbReference type="AlphaFoldDB" id="A0A6N7R565"/>
<evidence type="ECO:0000313" key="2">
    <source>
        <dbReference type="EMBL" id="MRI68393.1"/>
    </source>
</evidence>
<dbReference type="PANTHER" id="PTHR36444:SF2">
    <property type="entry name" value="TRANSCRIPTIONAL REGULATOR PROTEIN YOBU-RELATED"/>
    <property type="match status" value="1"/>
</dbReference>
<feature type="domain" description="AraC effector-binding" evidence="1">
    <location>
        <begin position="1"/>
        <end position="153"/>
    </location>
</feature>
<dbReference type="InterPro" id="IPR010499">
    <property type="entry name" value="AraC_E-bd"/>
</dbReference>
<dbReference type="SMART" id="SM00871">
    <property type="entry name" value="AraC_E_bind"/>
    <property type="match status" value="1"/>
</dbReference>
<dbReference type="EMBL" id="WJEE01000064">
    <property type="protein sequence ID" value="MRI68393.1"/>
    <property type="molecule type" value="Genomic_DNA"/>
</dbReference>
<dbReference type="PANTHER" id="PTHR36444">
    <property type="entry name" value="TRANSCRIPTIONAL REGULATOR PROTEIN YOBU-RELATED"/>
    <property type="match status" value="1"/>
</dbReference>
<name>A0A6N7R565_9BACI</name>
<dbReference type="Gene3D" id="3.20.80.10">
    <property type="entry name" value="Regulatory factor, effector binding domain"/>
    <property type="match status" value="1"/>
</dbReference>
<protein>
    <submittedName>
        <fullName evidence="2">AraC family transcriptional regulator</fullName>
    </submittedName>
</protein>
<keyword evidence="3" id="KW-1185">Reference proteome</keyword>
<dbReference type="InterPro" id="IPR011256">
    <property type="entry name" value="Reg_factor_effector_dom_sf"/>
</dbReference>
<gene>
    <name evidence="2" type="ORF">GH885_18975</name>
</gene>
<dbReference type="RefSeq" id="WP_153836876.1">
    <property type="nucleotide sequence ID" value="NZ_JBHUMW010000009.1"/>
</dbReference>
<accession>A0A6N7R565</accession>
<dbReference type="InterPro" id="IPR029442">
    <property type="entry name" value="GyrI-like"/>
</dbReference>
<dbReference type="Proteomes" id="UP000435187">
    <property type="component" value="Unassembled WGS sequence"/>
</dbReference>